<evidence type="ECO:0000313" key="3">
    <source>
        <dbReference type="Proteomes" id="UP000596902"/>
    </source>
</evidence>
<dbReference type="PANTHER" id="PTHR33112">
    <property type="entry name" value="DOMAIN PROTEIN, PUTATIVE-RELATED"/>
    <property type="match status" value="1"/>
</dbReference>
<reference evidence="2" key="1">
    <citation type="submission" date="2020-01" db="EMBL/GenBank/DDBJ databases">
        <authorList>
            <person name="Feng Z.H.Z."/>
        </authorList>
    </citation>
    <scope>NUCLEOTIDE SEQUENCE</scope>
    <source>
        <strain evidence="2">CBS107.38</strain>
    </source>
</reference>
<dbReference type="AlphaFoldDB" id="A0A8H7E9V3"/>
<proteinExistence type="predicted"/>
<dbReference type="Pfam" id="PF06985">
    <property type="entry name" value="HET"/>
    <property type="match status" value="1"/>
</dbReference>
<evidence type="ECO:0000259" key="1">
    <source>
        <dbReference type="Pfam" id="PF06985"/>
    </source>
</evidence>
<keyword evidence="3" id="KW-1185">Reference proteome</keyword>
<dbReference type="Proteomes" id="UP000596902">
    <property type="component" value="Unassembled WGS sequence"/>
</dbReference>
<gene>
    <name evidence="2" type="ORF">GT037_011150</name>
</gene>
<dbReference type="EMBL" id="JAAABM010000029">
    <property type="protein sequence ID" value="KAF7670699.1"/>
    <property type="molecule type" value="Genomic_DNA"/>
</dbReference>
<accession>A0A8H7E9V3</accession>
<dbReference type="RefSeq" id="XP_038781093.1">
    <property type="nucleotide sequence ID" value="XM_038936197.1"/>
</dbReference>
<reference evidence="2" key="2">
    <citation type="submission" date="2020-08" db="EMBL/GenBank/DDBJ databases">
        <title>Draft Genome Sequence of Cumin Blight Pathogen Alternaria burnsii.</title>
        <authorList>
            <person name="Feng Z."/>
        </authorList>
    </citation>
    <scope>NUCLEOTIDE SEQUENCE</scope>
    <source>
        <strain evidence="2">CBS107.38</strain>
    </source>
</reference>
<comment type="caution">
    <text evidence="2">The sequence shown here is derived from an EMBL/GenBank/DDBJ whole genome shotgun (WGS) entry which is preliminary data.</text>
</comment>
<feature type="domain" description="Heterokaryon incompatibility" evidence="1">
    <location>
        <begin position="51"/>
        <end position="203"/>
    </location>
</feature>
<evidence type="ECO:0000313" key="2">
    <source>
        <dbReference type="EMBL" id="KAF7670699.1"/>
    </source>
</evidence>
<protein>
    <recommendedName>
        <fullName evidence="1">Heterokaryon incompatibility domain-containing protein</fullName>
    </recommendedName>
</protein>
<dbReference type="GeneID" id="62209375"/>
<name>A0A8H7E9V3_9PLEO</name>
<dbReference type="InterPro" id="IPR010730">
    <property type="entry name" value="HET"/>
</dbReference>
<organism evidence="2 3">
    <name type="scientific">Alternaria burnsii</name>
    <dbReference type="NCBI Taxonomy" id="1187904"/>
    <lineage>
        <taxon>Eukaryota</taxon>
        <taxon>Fungi</taxon>
        <taxon>Dikarya</taxon>
        <taxon>Ascomycota</taxon>
        <taxon>Pezizomycotina</taxon>
        <taxon>Dothideomycetes</taxon>
        <taxon>Pleosporomycetidae</taxon>
        <taxon>Pleosporales</taxon>
        <taxon>Pleosporineae</taxon>
        <taxon>Pleosporaceae</taxon>
        <taxon>Alternaria</taxon>
        <taxon>Alternaria sect. Alternaria</taxon>
    </lineage>
</organism>
<sequence length="332" mass="38188">MNDWITNCVMHHGHHGGASDRPLPTRLLDLGRPSHESSIALVETTGKRGRYVALSHCWGSSQPLNTTRKNLPALKERYHLEQLSLTLREAITVTKALGLRYIWCDTLCIIQDDQVDWAREAMKMATVYQDAVVTLAATASKSCDEGLFRQWHQFEVTGRLQDKKLYRFLFRKSFFPHVDDLSYEGKKFDALHPLSSRAWVLQERLLSPRVLHFTSNELFFKCVKEARCEYRGITKLENFILAPKTFIHEGPSQELTNRSVIWRSNITMYTRLQLSYSTDKLVKLGGLAKRFAQSDDEYLAGIWSKRSGVAYKNPKAVVESTVMVLGKCRWRC</sequence>
<dbReference type="PANTHER" id="PTHR33112:SF16">
    <property type="entry name" value="HETEROKARYON INCOMPATIBILITY DOMAIN-CONTAINING PROTEIN"/>
    <property type="match status" value="1"/>
</dbReference>